<evidence type="ECO:0000313" key="2">
    <source>
        <dbReference type="EMBL" id="SFF37304.1"/>
    </source>
</evidence>
<protein>
    <submittedName>
        <fullName evidence="2">Short-chain dehydrogenase</fullName>
    </submittedName>
</protein>
<keyword evidence="3" id="KW-1185">Reference proteome</keyword>
<dbReference type="PRINTS" id="PR00081">
    <property type="entry name" value="GDHRDH"/>
</dbReference>
<gene>
    <name evidence="2" type="ORF">SAMN05216167_1577</name>
</gene>
<dbReference type="PRINTS" id="PR00080">
    <property type="entry name" value="SDRFAMILY"/>
</dbReference>
<dbReference type="SUPFAM" id="SSF51735">
    <property type="entry name" value="NAD(P)-binding Rossmann-fold domains"/>
    <property type="match status" value="1"/>
</dbReference>
<evidence type="ECO:0000313" key="3">
    <source>
        <dbReference type="Proteomes" id="UP000198598"/>
    </source>
</evidence>
<organism evidence="2 3">
    <name type="scientific">Spirosoma endophyticum</name>
    <dbReference type="NCBI Taxonomy" id="662367"/>
    <lineage>
        <taxon>Bacteria</taxon>
        <taxon>Pseudomonadati</taxon>
        <taxon>Bacteroidota</taxon>
        <taxon>Cytophagia</taxon>
        <taxon>Cytophagales</taxon>
        <taxon>Cytophagaceae</taxon>
        <taxon>Spirosoma</taxon>
    </lineage>
</organism>
<dbReference type="STRING" id="662367.SAMN05216167_1577"/>
<dbReference type="CDD" id="cd05374">
    <property type="entry name" value="17beta-HSD-like_SDR_c"/>
    <property type="match status" value="1"/>
</dbReference>
<dbReference type="PANTHER" id="PTHR43976:SF9">
    <property type="entry name" value="OXIDOREDUCTASE"/>
    <property type="match status" value="1"/>
</dbReference>
<dbReference type="Pfam" id="PF00106">
    <property type="entry name" value="adh_short"/>
    <property type="match status" value="1"/>
</dbReference>
<dbReference type="InterPro" id="IPR051911">
    <property type="entry name" value="SDR_oxidoreductase"/>
</dbReference>
<dbReference type="OrthoDB" id="9786056at2"/>
<dbReference type="InterPro" id="IPR020904">
    <property type="entry name" value="Sc_DH/Rdtase_CS"/>
</dbReference>
<name>A0A1I2I562_9BACT</name>
<accession>A0A1I2I562</accession>
<dbReference type="PANTHER" id="PTHR43976">
    <property type="entry name" value="SHORT CHAIN DEHYDROGENASE"/>
    <property type="match status" value="1"/>
</dbReference>
<dbReference type="Gene3D" id="3.40.50.720">
    <property type="entry name" value="NAD(P)-binding Rossmann-like Domain"/>
    <property type="match status" value="1"/>
</dbReference>
<reference evidence="2 3" key="1">
    <citation type="submission" date="2016-10" db="EMBL/GenBank/DDBJ databases">
        <authorList>
            <person name="de Groot N.N."/>
        </authorList>
    </citation>
    <scope>NUCLEOTIDE SEQUENCE [LARGE SCALE GENOMIC DNA]</scope>
    <source>
        <strain evidence="2 3">DSM 26130</strain>
    </source>
</reference>
<dbReference type="InterPro" id="IPR002347">
    <property type="entry name" value="SDR_fam"/>
</dbReference>
<dbReference type="RefSeq" id="WP_093835373.1">
    <property type="nucleotide sequence ID" value="NZ_FOLQ01000057.1"/>
</dbReference>
<dbReference type="AlphaFoldDB" id="A0A1I2I562"/>
<dbReference type="Proteomes" id="UP000198598">
    <property type="component" value="Unassembled WGS sequence"/>
</dbReference>
<sequence length="287" mass="30531">MNKKVVLITGTNSGFGWLTAHSVAALGHKVYATMRDTTGKNADKAKALAGVENITVLDVILTDDESVKLAVENIIAEEGTIDVLVNNAGFSMNGVAESFTTADVQAIFDVNVFAPWRFIKQVLPAMRKQAEGLIINVTSGFGRVSFPFATVYGGSKFGLEGISEGLHYEVKRLGIDVAIVEPGAFPTEMGQKAQPASEQSVFEGYGAIADIPNKMINAIGGLMQTKTPNPQAVADAIVKLIGLEKSKRPLRTVVDPITGVYIEAANQAVAEEFRKGLTLFGMGELLA</sequence>
<dbReference type="PROSITE" id="PS00061">
    <property type="entry name" value="ADH_SHORT"/>
    <property type="match status" value="1"/>
</dbReference>
<proteinExistence type="inferred from homology"/>
<evidence type="ECO:0000256" key="1">
    <source>
        <dbReference type="RuleBase" id="RU000363"/>
    </source>
</evidence>
<dbReference type="InterPro" id="IPR036291">
    <property type="entry name" value="NAD(P)-bd_dom_sf"/>
</dbReference>
<comment type="similarity">
    <text evidence="1">Belongs to the short-chain dehydrogenases/reductases (SDR) family.</text>
</comment>
<dbReference type="EMBL" id="FOLQ01000057">
    <property type="protein sequence ID" value="SFF37304.1"/>
    <property type="molecule type" value="Genomic_DNA"/>
</dbReference>